<evidence type="ECO:0000313" key="2">
    <source>
        <dbReference type="EMBL" id="KAG8062103.1"/>
    </source>
</evidence>
<sequence>MELLTVSNTIAALGKLLCFVVVFPAGDLHHATAIRSIHLLFISSVSSHLAFIYNTLMCSLASSSSVDTAIELFTVMRHAGGCPPGPTHAR</sequence>
<protein>
    <submittedName>
        <fullName evidence="2">Uncharacterized protein</fullName>
    </submittedName>
</protein>
<dbReference type="EMBL" id="JAAALK010000286">
    <property type="protein sequence ID" value="KAG8062103.1"/>
    <property type="molecule type" value="Genomic_DNA"/>
</dbReference>
<evidence type="ECO:0000256" key="1">
    <source>
        <dbReference type="PROSITE-ProRule" id="PRU00708"/>
    </source>
</evidence>
<name>A0A8J5VWS0_ZIZPA</name>
<dbReference type="InterPro" id="IPR002885">
    <property type="entry name" value="PPR_rpt"/>
</dbReference>
<accession>A0A8J5VWS0</accession>
<feature type="repeat" description="PPR" evidence="1">
    <location>
        <begin position="49"/>
        <end position="83"/>
    </location>
</feature>
<gene>
    <name evidence="2" type="ORF">GUJ93_ZPchr0003g17190</name>
</gene>
<proteinExistence type="predicted"/>
<keyword evidence="3" id="KW-1185">Reference proteome</keyword>
<reference evidence="2" key="1">
    <citation type="journal article" date="2021" name="bioRxiv">
        <title>Whole Genome Assembly and Annotation of Northern Wild Rice, Zizania palustris L., Supports a Whole Genome Duplication in the Zizania Genus.</title>
        <authorList>
            <person name="Haas M."/>
            <person name="Kono T."/>
            <person name="Macchietto M."/>
            <person name="Millas R."/>
            <person name="McGilp L."/>
            <person name="Shao M."/>
            <person name="Duquette J."/>
            <person name="Hirsch C.N."/>
            <person name="Kimball J."/>
        </authorList>
    </citation>
    <scope>NUCLEOTIDE SEQUENCE</scope>
    <source>
        <tissue evidence="2">Fresh leaf tissue</tissue>
    </source>
</reference>
<organism evidence="2 3">
    <name type="scientific">Zizania palustris</name>
    <name type="common">Northern wild rice</name>
    <dbReference type="NCBI Taxonomy" id="103762"/>
    <lineage>
        <taxon>Eukaryota</taxon>
        <taxon>Viridiplantae</taxon>
        <taxon>Streptophyta</taxon>
        <taxon>Embryophyta</taxon>
        <taxon>Tracheophyta</taxon>
        <taxon>Spermatophyta</taxon>
        <taxon>Magnoliopsida</taxon>
        <taxon>Liliopsida</taxon>
        <taxon>Poales</taxon>
        <taxon>Poaceae</taxon>
        <taxon>BOP clade</taxon>
        <taxon>Oryzoideae</taxon>
        <taxon>Oryzeae</taxon>
        <taxon>Zizaniinae</taxon>
        <taxon>Zizania</taxon>
    </lineage>
</organism>
<dbReference type="PROSITE" id="PS51375">
    <property type="entry name" value="PPR"/>
    <property type="match status" value="1"/>
</dbReference>
<evidence type="ECO:0000313" key="3">
    <source>
        <dbReference type="Proteomes" id="UP000729402"/>
    </source>
</evidence>
<comment type="caution">
    <text evidence="2">The sequence shown here is derived from an EMBL/GenBank/DDBJ whole genome shotgun (WGS) entry which is preliminary data.</text>
</comment>
<reference evidence="2" key="2">
    <citation type="submission" date="2021-02" db="EMBL/GenBank/DDBJ databases">
        <authorList>
            <person name="Kimball J.A."/>
            <person name="Haas M.W."/>
            <person name="Macchietto M."/>
            <person name="Kono T."/>
            <person name="Duquette J."/>
            <person name="Shao M."/>
        </authorList>
    </citation>
    <scope>NUCLEOTIDE SEQUENCE</scope>
    <source>
        <tissue evidence="2">Fresh leaf tissue</tissue>
    </source>
</reference>
<dbReference type="NCBIfam" id="TIGR00756">
    <property type="entry name" value="PPR"/>
    <property type="match status" value="1"/>
</dbReference>
<dbReference type="AlphaFoldDB" id="A0A8J5VWS0"/>
<dbReference type="Proteomes" id="UP000729402">
    <property type="component" value="Unassembled WGS sequence"/>
</dbReference>